<gene>
    <name evidence="2" type="ORF">HETSPECPRED_010046</name>
</gene>
<dbReference type="AlphaFoldDB" id="A0A8H3IQ41"/>
<evidence type="ECO:0000313" key="3">
    <source>
        <dbReference type="Proteomes" id="UP000664521"/>
    </source>
</evidence>
<organism evidence="2 3">
    <name type="scientific">Heterodermia speciosa</name>
    <dbReference type="NCBI Taxonomy" id="116794"/>
    <lineage>
        <taxon>Eukaryota</taxon>
        <taxon>Fungi</taxon>
        <taxon>Dikarya</taxon>
        <taxon>Ascomycota</taxon>
        <taxon>Pezizomycotina</taxon>
        <taxon>Lecanoromycetes</taxon>
        <taxon>OSLEUM clade</taxon>
        <taxon>Lecanoromycetidae</taxon>
        <taxon>Caliciales</taxon>
        <taxon>Physciaceae</taxon>
        <taxon>Heterodermia</taxon>
    </lineage>
</organism>
<dbReference type="Proteomes" id="UP000664521">
    <property type="component" value="Unassembled WGS sequence"/>
</dbReference>
<protein>
    <submittedName>
        <fullName evidence="2">Uncharacterized protein</fullName>
    </submittedName>
</protein>
<evidence type="ECO:0000256" key="1">
    <source>
        <dbReference type="SAM" id="MobiDB-lite"/>
    </source>
</evidence>
<keyword evidence="3" id="KW-1185">Reference proteome</keyword>
<comment type="caution">
    <text evidence="2">The sequence shown here is derived from an EMBL/GenBank/DDBJ whole genome shotgun (WGS) entry which is preliminary data.</text>
</comment>
<proteinExistence type="predicted"/>
<dbReference type="EMBL" id="CAJPDS010000089">
    <property type="protein sequence ID" value="CAF9936187.1"/>
    <property type="molecule type" value="Genomic_DNA"/>
</dbReference>
<feature type="region of interest" description="Disordered" evidence="1">
    <location>
        <begin position="93"/>
        <end position="124"/>
    </location>
</feature>
<accession>A0A8H3IQ41</accession>
<feature type="compositionally biased region" description="Low complexity" evidence="1">
    <location>
        <begin position="97"/>
        <end position="108"/>
    </location>
</feature>
<sequence length="124" mass="12943">LSKESRNVATITKTAASEMSAEVAKYTYTKQYFALAAPSQVAAMNSYDSAEEWVFPLWASEDTSTLIVFELVALASKYAALTSEGAIWATCTGTRDPSPSSNSVPTSSAYVVPGATADAPSSAG</sequence>
<name>A0A8H3IQ41_9LECA</name>
<reference evidence="2" key="1">
    <citation type="submission" date="2021-03" db="EMBL/GenBank/DDBJ databases">
        <authorList>
            <person name="Tagirdzhanova G."/>
        </authorList>
    </citation>
    <scope>NUCLEOTIDE SEQUENCE</scope>
</reference>
<evidence type="ECO:0000313" key="2">
    <source>
        <dbReference type="EMBL" id="CAF9936187.1"/>
    </source>
</evidence>
<feature type="non-terminal residue" evidence="2">
    <location>
        <position position="1"/>
    </location>
</feature>